<sequence>MSAHDTNQDATGNETRLREYLRRAMTELHETQARLREVEERGSEPIAIVGMACRFPGGVSSPEGLWDLVSSGVDAVSAFPGDRGWDVESLFDP</sequence>
<keyword evidence="7" id="KW-1185">Reference proteome</keyword>
<name>A0ABW7PR67_9ACTN</name>
<proteinExistence type="predicted"/>
<accession>A0ABW7PR67</accession>
<organism evidence="6 7">
    <name type="scientific">Streptomyces racemochromogenes</name>
    <dbReference type="NCBI Taxonomy" id="67353"/>
    <lineage>
        <taxon>Bacteria</taxon>
        <taxon>Bacillati</taxon>
        <taxon>Actinomycetota</taxon>
        <taxon>Actinomycetes</taxon>
        <taxon>Kitasatosporales</taxon>
        <taxon>Streptomycetaceae</taxon>
        <taxon>Streptomyces</taxon>
    </lineage>
</organism>
<feature type="non-terminal residue" evidence="6">
    <location>
        <position position="93"/>
    </location>
</feature>
<evidence type="ECO:0000256" key="3">
    <source>
        <dbReference type="ARBA" id="ARBA00023268"/>
    </source>
</evidence>
<comment type="cofactor">
    <cofactor evidence="1">
        <name>pantetheine 4'-phosphate</name>
        <dbReference type="ChEBI" id="CHEBI:47942"/>
    </cofactor>
</comment>
<comment type="caution">
    <text evidence="6">The sequence shown here is derived from an EMBL/GenBank/DDBJ whole genome shotgun (WGS) entry which is preliminary data.</text>
</comment>
<dbReference type="EMBL" id="JBBDHD010000324">
    <property type="protein sequence ID" value="MFH7600660.1"/>
    <property type="molecule type" value="Genomic_DNA"/>
</dbReference>
<evidence type="ECO:0000256" key="1">
    <source>
        <dbReference type="ARBA" id="ARBA00001957"/>
    </source>
</evidence>
<dbReference type="PANTHER" id="PTHR43775:SF51">
    <property type="entry name" value="INACTIVE PHENOLPHTHIOCEROL SYNTHESIS POLYKETIDE SYNTHASE TYPE I PKS1-RELATED"/>
    <property type="match status" value="1"/>
</dbReference>
<dbReference type="SUPFAM" id="SSF53901">
    <property type="entry name" value="Thiolase-like"/>
    <property type="match status" value="1"/>
</dbReference>
<evidence type="ECO:0000259" key="4">
    <source>
        <dbReference type="Pfam" id="PF00109"/>
    </source>
</evidence>
<dbReference type="Pfam" id="PF08990">
    <property type="entry name" value="Docking"/>
    <property type="match status" value="1"/>
</dbReference>
<gene>
    <name evidence="6" type="ORF">WDV06_37055</name>
</gene>
<keyword evidence="3" id="KW-0511">Multifunctional enzyme</keyword>
<dbReference type="InterPro" id="IPR036299">
    <property type="entry name" value="Polyketide_synth_docking_sf"/>
</dbReference>
<feature type="domain" description="Polyketide synthase NorB/C/GfsB-E-like docking" evidence="5">
    <location>
        <begin position="13"/>
        <end position="40"/>
    </location>
</feature>
<feature type="domain" description="Beta-ketoacyl synthase-like N-terminal" evidence="4">
    <location>
        <begin position="44"/>
        <end position="92"/>
    </location>
</feature>
<dbReference type="Gene3D" id="6.10.40.10">
    <property type="match status" value="1"/>
</dbReference>
<dbReference type="InterPro" id="IPR050091">
    <property type="entry name" value="PKS_NRPS_Biosynth_Enz"/>
</dbReference>
<dbReference type="Gene3D" id="3.40.47.10">
    <property type="match status" value="1"/>
</dbReference>
<evidence type="ECO:0000313" key="7">
    <source>
        <dbReference type="Proteomes" id="UP001610631"/>
    </source>
</evidence>
<protein>
    <submittedName>
        <fullName evidence="6">Beta-ketoacyl synthase N-terminal-like domain-containing protein</fullName>
    </submittedName>
</protein>
<evidence type="ECO:0000313" key="6">
    <source>
        <dbReference type="EMBL" id="MFH7600660.1"/>
    </source>
</evidence>
<dbReference type="Pfam" id="PF00109">
    <property type="entry name" value="ketoacyl-synt"/>
    <property type="match status" value="1"/>
</dbReference>
<dbReference type="Proteomes" id="UP001610631">
    <property type="component" value="Unassembled WGS sequence"/>
</dbReference>
<dbReference type="InterPro" id="IPR016039">
    <property type="entry name" value="Thiolase-like"/>
</dbReference>
<reference evidence="6 7" key="1">
    <citation type="submission" date="2024-03" db="EMBL/GenBank/DDBJ databases">
        <title>Whole genome sequencing of Streptomyces racemochromogenes, to identify antimicrobial biosynthetic gene clusters.</title>
        <authorList>
            <person name="Suryawanshi P."/>
            <person name="Krishnaraj P.U."/>
            <person name="Arun Y.P."/>
            <person name="Suryawanshi M.P."/>
            <person name="Rakshit O."/>
        </authorList>
    </citation>
    <scope>NUCLEOTIDE SEQUENCE [LARGE SCALE GENOMIC DNA]</scope>
    <source>
        <strain evidence="6 7">AUDT626</strain>
    </source>
</reference>
<dbReference type="SUPFAM" id="SSF101173">
    <property type="entry name" value="Docking domain B of the erythromycin polyketide synthase (DEBS)"/>
    <property type="match status" value="1"/>
</dbReference>
<dbReference type="InterPro" id="IPR015083">
    <property type="entry name" value="NorB/c/GfsB-D-like_docking"/>
</dbReference>
<evidence type="ECO:0000259" key="5">
    <source>
        <dbReference type="Pfam" id="PF08990"/>
    </source>
</evidence>
<dbReference type="PANTHER" id="PTHR43775">
    <property type="entry name" value="FATTY ACID SYNTHASE"/>
    <property type="match status" value="1"/>
</dbReference>
<dbReference type="InterPro" id="IPR014030">
    <property type="entry name" value="Ketoacyl_synth_N"/>
</dbReference>
<evidence type="ECO:0000256" key="2">
    <source>
        <dbReference type="ARBA" id="ARBA00022679"/>
    </source>
</evidence>
<keyword evidence="2" id="KW-0808">Transferase</keyword>